<dbReference type="Proteomes" id="UP000469927">
    <property type="component" value="Unassembled WGS sequence"/>
</dbReference>
<protein>
    <submittedName>
        <fullName evidence="9">Autotransporter domain-containing protein</fullName>
    </submittedName>
    <submittedName>
        <fullName evidence="8">S8 family serine peptidase</fullName>
    </submittedName>
</protein>
<dbReference type="GO" id="GO:0016485">
    <property type="term" value="P:protein processing"/>
    <property type="evidence" value="ECO:0007669"/>
    <property type="project" value="TreeGrafter"/>
</dbReference>
<dbReference type="InterPro" id="IPR015500">
    <property type="entry name" value="Peptidase_S8_subtilisin-rel"/>
</dbReference>
<dbReference type="SUPFAM" id="SSF52743">
    <property type="entry name" value="Subtilisin-like"/>
    <property type="match status" value="1"/>
</dbReference>
<evidence type="ECO:0000256" key="5">
    <source>
        <dbReference type="PROSITE-ProRule" id="PRU01240"/>
    </source>
</evidence>
<gene>
    <name evidence="9" type="ORF">AUN14_20115</name>
    <name evidence="8" type="ORF">FZI19_20260</name>
</gene>
<feature type="domain" description="Autotransporter" evidence="7">
    <location>
        <begin position="645"/>
        <end position="924"/>
    </location>
</feature>
<dbReference type="EMBL" id="WAGD01000082">
    <property type="protein sequence ID" value="KAB0872472.1"/>
    <property type="molecule type" value="Genomic_DNA"/>
</dbReference>
<dbReference type="InterPro" id="IPR013425">
    <property type="entry name" value="Autotrns_rpt"/>
</dbReference>
<feature type="active site" description="Charge relay system" evidence="5">
    <location>
        <position position="87"/>
    </location>
</feature>
<keyword evidence="11" id="KW-1185">Reference proteome</keyword>
<dbReference type="PRINTS" id="PR00723">
    <property type="entry name" value="SUBTILISIN"/>
</dbReference>
<dbReference type="InterPro" id="IPR005546">
    <property type="entry name" value="Autotransporte_beta"/>
</dbReference>
<feature type="active site" description="Charge relay system" evidence="5">
    <location>
        <position position="303"/>
    </location>
</feature>
<dbReference type="NCBIfam" id="TIGR02601">
    <property type="entry name" value="autotrns_rpt"/>
    <property type="match status" value="1"/>
</dbReference>
<name>A0A2T7AJG9_9ENTR</name>
<comment type="caution">
    <text evidence="9">The sequence shown here is derived from an EMBL/GenBank/DDBJ whole genome shotgun (WGS) entry which is preliminary data.</text>
</comment>
<evidence type="ECO:0000313" key="8">
    <source>
        <dbReference type="EMBL" id="KAB0872472.1"/>
    </source>
</evidence>
<keyword evidence="4 5" id="KW-0720">Serine protease</keyword>
<accession>A0A2T7AJG9</accession>
<comment type="similarity">
    <text evidence="5">Belongs to the peptidase S8 family.</text>
</comment>
<evidence type="ECO:0000256" key="6">
    <source>
        <dbReference type="SAM" id="SignalP"/>
    </source>
</evidence>
<dbReference type="SUPFAM" id="SSF103515">
    <property type="entry name" value="Autotransporter"/>
    <property type="match status" value="1"/>
</dbReference>
<feature type="chain" id="PRO_5015440279" evidence="6">
    <location>
        <begin position="33"/>
        <end position="924"/>
    </location>
</feature>
<dbReference type="SMART" id="SM00869">
    <property type="entry name" value="Autotransporter"/>
    <property type="match status" value="1"/>
</dbReference>
<dbReference type="PROSITE" id="PS00138">
    <property type="entry name" value="SUBTILASE_SER"/>
    <property type="match status" value="1"/>
</dbReference>
<evidence type="ECO:0000313" key="11">
    <source>
        <dbReference type="Proteomes" id="UP000469927"/>
    </source>
</evidence>
<dbReference type="InterPro" id="IPR023828">
    <property type="entry name" value="Peptidase_S8_Ser-AS"/>
</dbReference>
<dbReference type="PROSITE" id="PS51208">
    <property type="entry name" value="AUTOTRANSPORTER"/>
    <property type="match status" value="1"/>
</dbReference>
<feature type="active site" description="Charge relay system" evidence="5">
    <location>
        <position position="123"/>
    </location>
</feature>
<evidence type="ECO:0000256" key="4">
    <source>
        <dbReference type="ARBA" id="ARBA00022825"/>
    </source>
</evidence>
<evidence type="ECO:0000256" key="3">
    <source>
        <dbReference type="ARBA" id="ARBA00022801"/>
    </source>
</evidence>
<dbReference type="Pfam" id="PF12951">
    <property type="entry name" value="PATR"/>
    <property type="match status" value="1"/>
</dbReference>
<reference evidence="9 10" key="1">
    <citation type="submission" date="2016-12" db="EMBL/GenBank/DDBJ databases">
        <title>Analysis of the Molecular Diversity Among Cronobacter Species Isolated from Filth Flies Using a Pan Genomic DNA Microarray.</title>
        <authorList>
            <person name="Pava-Ripoll M."/>
            <person name="Tall B."/>
            <person name="Farber J."/>
            <person name="Fanning S."/>
            <person name="Lehner A."/>
            <person name="Stephan R."/>
            <person name="Pagotto F."/>
            <person name="Iverson C."/>
            <person name="Ziobro G."/>
            <person name="Miller A."/>
            <person name="Pearson R."/>
            <person name="Yan Q."/>
            <person name="Kim M."/>
            <person name="Jeong S."/>
            <person name="Park J."/>
            <person name="Jun S."/>
            <person name="Choi H."/>
            <person name="Chung T."/>
            <person name="Yoo Y."/>
            <person name="Park E."/>
            <person name="Hwang S."/>
            <person name="Lee B."/>
            <person name="Sathyamoorthy V."/>
            <person name="Carter L."/>
            <person name="Mammel M."/>
            <person name="Jackson S."/>
            <person name="Kothary M."/>
            <person name="Patel I."/>
            <person name="Grim C."/>
            <person name="Gopinath G."/>
            <person name="Gangiredla J."/>
            <person name="Chase H."/>
        </authorList>
    </citation>
    <scope>NUCLEOTIDE SEQUENCE [LARGE SCALE GENOMIC DNA]</scope>
    <source>
        <strain evidence="9 10">MOD1-Md1s</strain>
    </source>
</reference>
<dbReference type="InterPro" id="IPR036709">
    <property type="entry name" value="Autotransporte_beta_dom_sf"/>
</dbReference>
<dbReference type="EMBL" id="MSAE01000054">
    <property type="protein sequence ID" value="PUX08360.1"/>
    <property type="molecule type" value="Genomic_DNA"/>
</dbReference>
<proteinExistence type="inferred from homology"/>
<dbReference type="Pfam" id="PF03797">
    <property type="entry name" value="Autotransporter"/>
    <property type="match status" value="1"/>
</dbReference>
<dbReference type="CDD" id="cd04848">
    <property type="entry name" value="Peptidases_S8_Autotransporter_serine_protease_like"/>
    <property type="match status" value="1"/>
</dbReference>
<evidence type="ECO:0000256" key="1">
    <source>
        <dbReference type="ARBA" id="ARBA00022670"/>
    </source>
</evidence>
<keyword evidence="3 5" id="KW-0378">Hydrolase</keyword>
<dbReference type="PROSITE" id="PS51892">
    <property type="entry name" value="SUBTILASE"/>
    <property type="match status" value="1"/>
</dbReference>
<dbReference type="InterPro" id="IPR036852">
    <property type="entry name" value="Peptidase_S8/S53_dom_sf"/>
</dbReference>
<feature type="signal peptide" evidence="6">
    <location>
        <begin position="1"/>
        <end position="32"/>
    </location>
</feature>
<dbReference type="GO" id="GO:0005886">
    <property type="term" value="C:plasma membrane"/>
    <property type="evidence" value="ECO:0007669"/>
    <property type="project" value="TreeGrafter"/>
</dbReference>
<dbReference type="Pfam" id="PF00082">
    <property type="entry name" value="Peptidase_S8"/>
    <property type="match status" value="1"/>
</dbReference>
<dbReference type="Gene3D" id="3.40.50.200">
    <property type="entry name" value="Peptidase S8/S53 domain"/>
    <property type="match status" value="1"/>
</dbReference>
<sequence>MPIESSLGKGILLTKGRVIPLVILSCSGAAFASEKPDADESFTDAPSVAATNVVTRTNWNRPLFITSAATARAAGVNGAGVKVGVADTGILTTHPALQGAVKGSLNYVDPKTNNLSVGDVRGHGTMVAQTLAGRATSLFSGGTAPGATLISARIIPDVANTRQSLNFGQINYDLARAGAKIINNSWGIADWNPASTATTNYYVNAWKPYVSSYNGLIVFASGNNGAANPVGVAKLPSLAPKAGLDKGWLVVTATDTFNPGYIASYANRCGVMKNNCLAAPGSVYIQSTDSTGKAVLRMVSGTSFAAPQVSGVAAMVWQKYPYFTNDLVRQTVLGTATDIGAPGVDAVFGYGMLNAGKAINGPAKFNWGTVSVAFNSYTSTWSNAISGSGGLIKSGTGKLVLTQDASYTGTTQVLGGSLSSAKSLASAVTIGRAGTLDVRTVKGNVDNSGYVLLRDGKTRFTRAYTQRTTGTLAFMLGSTLDVTGRATLAGNLHLLGVPAGYVTQTRQPVVNAGAVTGKFSRFTQSAGVFLTGSLGYSTKQVWLNIKRLQVTQTKVATTSAATLSGAARLEQAFTQLDKQVASGVTVRASSFASAAGSLQRVSNNQSARAALESLSGQLPAATAALTWQAINVNQRSSAKRIDALLDAPQSRSWSDTLSWNGSLGRTGFSPVSYSMKGWVTGQDRFIDEHTFIGTSLSRTETFSALSSGGERNTGTLSEAALYGGKIFGSYYLTGRLASGYYDGRQHRMLWLGSSTERVSSRQSGSWMSLGSETGYRFSREGLQVTPFIDTQYITLKQDAFTEKSGSGFGLRADNQTTTRWQAGAGLRASYDIDLKARGSLNLSFQTHLQRALSQDEGHYQASFTGVNQPVPLSGVTAPAKTLTSAVSLGWQVNPALNLNLTGEQETSDGRDSNRSVFAGVSLSF</sequence>
<dbReference type="InterPro" id="IPR034061">
    <property type="entry name" value="Peptidases_S8_Autotransporter"/>
</dbReference>
<dbReference type="AlphaFoldDB" id="A0A2T7AJG9"/>
<reference evidence="8 11" key="2">
    <citation type="submission" date="2019-08" db="EMBL/GenBank/DDBJ databases">
        <title>Prevalence, distribution, and phylogeny of type two toxin-antitoxin genes possessed by Cronobacter species where C. sakazakii homologs follow sequence type lineages.</title>
        <authorList>
            <person name="Finkelstein S."/>
            <person name="Negrete F."/>
            <person name="Jang H."/>
            <person name="Gopinath G.R."/>
            <person name="Tall B.D."/>
        </authorList>
    </citation>
    <scope>NUCLEOTIDE SEQUENCE [LARGE SCALE GENOMIC DNA]</scope>
    <source>
        <strain evidence="8 11">MOD1_GK1257</strain>
    </source>
</reference>
<dbReference type="Gene3D" id="2.40.128.130">
    <property type="entry name" value="Autotransporter beta-domain"/>
    <property type="match status" value="1"/>
</dbReference>
<keyword evidence="1 5" id="KW-0645">Protease</keyword>
<keyword evidence="2 6" id="KW-0732">Signal</keyword>
<evidence type="ECO:0000256" key="2">
    <source>
        <dbReference type="ARBA" id="ARBA00022729"/>
    </source>
</evidence>
<dbReference type="OrthoDB" id="5360469at2"/>
<evidence type="ECO:0000259" key="7">
    <source>
        <dbReference type="PROSITE" id="PS51208"/>
    </source>
</evidence>
<evidence type="ECO:0000313" key="10">
    <source>
        <dbReference type="Proteomes" id="UP000244378"/>
    </source>
</evidence>
<dbReference type="Proteomes" id="UP000244378">
    <property type="component" value="Unassembled WGS sequence"/>
</dbReference>
<dbReference type="InterPro" id="IPR000209">
    <property type="entry name" value="Peptidase_S8/S53_dom"/>
</dbReference>
<dbReference type="PANTHER" id="PTHR42884">
    <property type="entry name" value="PROPROTEIN CONVERTASE SUBTILISIN/KEXIN-RELATED"/>
    <property type="match status" value="1"/>
</dbReference>
<dbReference type="GO" id="GO:0004252">
    <property type="term" value="F:serine-type endopeptidase activity"/>
    <property type="evidence" value="ECO:0007669"/>
    <property type="project" value="UniProtKB-UniRule"/>
</dbReference>
<organism evidence="9 10">
    <name type="scientific">Cronobacter muytjensii</name>
    <dbReference type="NCBI Taxonomy" id="413501"/>
    <lineage>
        <taxon>Bacteria</taxon>
        <taxon>Pseudomonadati</taxon>
        <taxon>Pseudomonadota</taxon>
        <taxon>Gammaproteobacteria</taxon>
        <taxon>Enterobacterales</taxon>
        <taxon>Enterobacteriaceae</taxon>
        <taxon>Cronobacter</taxon>
    </lineage>
</organism>
<dbReference type="PANTHER" id="PTHR42884:SF14">
    <property type="entry name" value="NEUROENDOCRINE CONVERTASE 1"/>
    <property type="match status" value="1"/>
</dbReference>
<evidence type="ECO:0000313" key="9">
    <source>
        <dbReference type="EMBL" id="PUX08360.1"/>
    </source>
</evidence>